<comment type="caution">
    <text evidence="2">The sequence shown here is derived from an EMBL/GenBank/DDBJ whole genome shotgun (WGS) entry which is preliminary data.</text>
</comment>
<keyword evidence="2" id="KW-0067">ATP-binding</keyword>
<protein>
    <submittedName>
        <fullName evidence="2">Helicase</fullName>
    </submittedName>
</protein>
<evidence type="ECO:0000313" key="2">
    <source>
        <dbReference type="EMBL" id="PWU47717.1"/>
    </source>
</evidence>
<dbReference type="CDD" id="cd18785">
    <property type="entry name" value="SF2_C"/>
    <property type="match status" value="1"/>
</dbReference>
<dbReference type="SMART" id="SM00487">
    <property type="entry name" value="DEXDc"/>
    <property type="match status" value="1"/>
</dbReference>
<dbReference type="Pfam" id="PF22548">
    <property type="entry name" value="AEP-TOTE"/>
    <property type="match status" value="1"/>
</dbReference>
<proteinExistence type="predicted"/>
<dbReference type="SUPFAM" id="SSF52540">
    <property type="entry name" value="P-loop containing nucleoside triphosphate hydrolases"/>
    <property type="match status" value="1"/>
</dbReference>
<dbReference type="InterPro" id="IPR006935">
    <property type="entry name" value="Helicase/UvrB_N"/>
</dbReference>
<dbReference type="PANTHER" id="PTHR47396">
    <property type="entry name" value="TYPE I RESTRICTION ENZYME ECOKI R PROTEIN"/>
    <property type="match status" value="1"/>
</dbReference>
<dbReference type="GO" id="GO:0004386">
    <property type="term" value="F:helicase activity"/>
    <property type="evidence" value="ECO:0007669"/>
    <property type="project" value="UniProtKB-KW"/>
</dbReference>
<dbReference type="PROSITE" id="PS51192">
    <property type="entry name" value="HELICASE_ATP_BIND_1"/>
    <property type="match status" value="1"/>
</dbReference>
<dbReference type="Proteomes" id="UP000245683">
    <property type="component" value="Unassembled WGS sequence"/>
</dbReference>
<dbReference type="AlphaFoldDB" id="A0A317K3R6"/>
<dbReference type="GO" id="GO:0005829">
    <property type="term" value="C:cytosol"/>
    <property type="evidence" value="ECO:0007669"/>
    <property type="project" value="TreeGrafter"/>
</dbReference>
<dbReference type="GO" id="GO:0005524">
    <property type="term" value="F:ATP binding"/>
    <property type="evidence" value="ECO:0007669"/>
    <property type="project" value="InterPro"/>
</dbReference>
<name>A0A317K3R6_9ACTN</name>
<dbReference type="InterPro" id="IPR050742">
    <property type="entry name" value="Helicase_Restrict-Modif_Enz"/>
</dbReference>
<sequence length="764" mass="83813">MAALRAEVARLAPGSRAAPARERPLQAASVGARERIAAERVALFRSLFMGRDDVYAQRWEKDGRKGWYPQLERLPGQTWQEAKEARRYRPLTDAVLHDHLAGKISAGLYPMLADDTCRLLACDFDGAQWQLDAQAYVQAAEAVGVPTAVEISRSGQGAHVWTFFGEPVPAVEARALGFGLLREAMTVRGELGLDSYDRFFPSQDHLPAKGEGLGNLIALPLQKQCRDAGTTVFVDPGTFTPYPDQWASLAGVAKLALAEVQRLVADLRPVAVGPEASLFRSALRPDAAPPAVVRAEWAGMLAVRRAGLPPSLLASLKHAASLANPEFYKNENLRLSNWNTPRYIRCYTEDLEFLYLPRAMADKAAELVAQAGSRLEIDDRRADPPRIDVAFTAALRDRQPDAVADLTRYDHGVLEAPPGSGKTVMGCALIAHHRTPTLVLVDRAPLMDQWRERLTTVLDMDPARVGQIGGGKTKPTGVIDLAMMQTVARMDDAAERLSGYGLVIVDEAHHAGAPTVEKALRRIPARRWIGLTATAYRRDGLGPIIFMHCGPKRHTIPMIDKTDPEAPHRRLHVHQTAFALPENVDTAKPGAITSVVFGGLVADDTRNDQVCHDVHTALDRGRNCLVLTRQTAHVEALAKRLRDLGHDPHLLYATRKSKDLKQVLTFLADPPSDGPPLLVIATDKYVGEGYDCPKLDTLFLAHPVSFKGSMVQYVGRILRTHPGKTSVEVHDYADEQVGVLAAMWRKRSRSYIQLGFTPAADSGR</sequence>
<evidence type="ECO:0000313" key="3">
    <source>
        <dbReference type="Proteomes" id="UP000245683"/>
    </source>
</evidence>
<reference evidence="3" key="1">
    <citation type="submission" date="2018-05" db="EMBL/GenBank/DDBJ databases">
        <title>Micromonospora globispora sp. nov. and Micromonospora rugosa sp. nov., isolated from marine sediment.</title>
        <authorList>
            <person name="Carro L."/>
            <person name="Aysel V."/>
            <person name="Cetin D."/>
            <person name="Igual J.M."/>
            <person name="Klenk H.-P."/>
            <person name="Trujillo M.E."/>
            <person name="Sahin N."/>
        </authorList>
    </citation>
    <scope>NUCLEOTIDE SEQUENCE [LARGE SCALE GENOMIC DNA]</scope>
    <source>
        <strain evidence="3">S2904</strain>
    </source>
</reference>
<dbReference type="InterPro" id="IPR014001">
    <property type="entry name" value="Helicase_ATP-bd"/>
</dbReference>
<accession>A0A317K3R6</accession>
<dbReference type="Pfam" id="PF04851">
    <property type="entry name" value="ResIII"/>
    <property type="match status" value="1"/>
</dbReference>
<dbReference type="PANTHER" id="PTHR47396:SF1">
    <property type="entry name" value="ATP-DEPENDENT HELICASE IRC3-RELATED"/>
    <property type="match status" value="1"/>
</dbReference>
<dbReference type="CDD" id="cd17926">
    <property type="entry name" value="DEXHc_RE"/>
    <property type="match status" value="1"/>
</dbReference>
<dbReference type="InterPro" id="IPR054347">
    <property type="entry name" value="TOTE_primase"/>
</dbReference>
<feature type="domain" description="Helicase ATP-binding" evidence="1">
    <location>
        <begin position="403"/>
        <end position="553"/>
    </location>
</feature>
<keyword evidence="2" id="KW-0347">Helicase</keyword>
<organism evidence="2 3">
    <name type="scientific">Micromonospora globispora</name>
    <dbReference type="NCBI Taxonomy" id="1450148"/>
    <lineage>
        <taxon>Bacteria</taxon>
        <taxon>Bacillati</taxon>
        <taxon>Actinomycetota</taxon>
        <taxon>Actinomycetes</taxon>
        <taxon>Micromonosporales</taxon>
        <taxon>Micromonosporaceae</taxon>
        <taxon>Micromonospora</taxon>
    </lineage>
</organism>
<evidence type="ECO:0000259" key="1">
    <source>
        <dbReference type="PROSITE" id="PS51192"/>
    </source>
</evidence>
<gene>
    <name evidence="2" type="ORF">DLJ46_13965</name>
</gene>
<keyword evidence="2" id="KW-0378">Hydrolase</keyword>
<dbReference type="GO" id="GO:0003677">
    <property type="term" value="F:DNA binding"/>
    <property type="evidence" value="ECO:0007669"/>
    <property type="project" value="InterPro"/>
</dbReference>
<dbReference type="GO" id="GO:0016787">
    <property type="term" value="F:hydrolase activity"/>
    <property type="evidence" value="ECO:0007669"/>
    <property type="project" value="InterPro"/>
</dbReference>
<dbReference type="EMBL" id="QGSV01000180">
    <property type="protein sequence ID" value="PWU47717.1"/>
    <property type="molecule type" value="Genomic_DNA"/>
</dbReference>
<keyword evidence="3" id="KW-1185">Reference proteome</keyword>
<dbReference type="Gene3D" id="3.40.50.300">
    <property type="entry name" value="P-loop containing nucleotide triphosphate hydrolases"/>
    <property type="match status" value="2"/>
</dbReference>
<dbReference type="InterPro" id="IPR027417">
    <property type="entry name" value="P-loop_NTPase"/>
</dbReference>
<keyword evidence="2" id="KW-0547">Nucleotide-binding</keyword>